<dbReference type="Proteomes" id="UP001175211">
    <property type="component" value="Unassembled WGS sequence"/>
</dbReference>
<keyword evidence="4" id="KW-1185">Reference proteome</keyword>
<dbReference type="EMBL" id="JAUEPS010000082">
    <property type="protein sequence ID" value="KAK0439722.1"/>
    <property type="molecule type" value="Genomic_DNA"/>
</dbReference>
<proteinExistence type="predicted"/>
<gene>
    <name evidence="3" type="ORF">EV420DRAFT_1485119</name>
    <name evidence="2" type="ORF">EV420DRAFT_1486175</name>
</gene>
<protein>
    <submittedName>
        <fullName evidence="2">Uncharacterized protein</fullName>
    </submittedName>
</protein>
<dbReference type="RefSeq" id="XP_060324503.1">
    <property type="nucleotide sequence ID" value="XM_060470161.1"/>
</dbReference>
<sequence>MCWMFALLVVASGGPFSPFFDWNYPSQHQYRNLLGDEEFSPEAGTARWLLCTVLGRDSGSQVFLTPAMSTIYLPRTQTSRHKTCRAVHLEADFKRGFKVKVALNREIDEKCDEDGTCMRMRGARTPGESIWKGKERDGSRESDAGSKVTFRSSEVVGKGRNRRVGMPGQNIYFVVVDSSLSLPVKEGKQQGHTDQQVAIRRTTKQHYIMPGCRPAEYLLCLPATHSSRLGFRLTDIARINLEQIRVNKDAA</sequence>
<evidence type="ECO:0000313" key="3">
    <source>
        <dbReference type="EMBL" id="KAK0443009.1"/>
    </source>
</evidence>
<dbReference type="EMBL" id="JAUEPS010000061">
    <property type="protein sequence ID" value="KAK0443009.1"/>
    <property type="molecule type" value="Genomic_DNA"/>
</dbReference>
<evidence type="ECO:0000313" key="4">
    <source>
        <dbReference type="Proteomes" id="UP001175211"/>
    </source>
</evidence>
<name>A0AA39JCX0_ARMTA</name>
<dbReference type="AlphaFoldDB" id="A0AA39JCX0"/>
<feature type="region of interest" description="Disordered" evidence="1">
    <location>
        <begin position="128"/>
        <end position="150"/>
    </location>
</feature>
<organism evidence="2 4">
    <name type="scientific">Armillaria tabescens</name>
    <name type="common">Ringless honey mushroom</name>
    <name type="synonym">Agaricus tabescens</name>
    <dbReference type="NCBI Taxonomy" id="1929756"/>
    <lineage>
        <taxon>Eukaryota</taxon>
        <taxon>Fungi</taxon>
        <taxon>Dikarya</taxon>
        <taxon>Basidiomycota</taxon>
        <taxon>Agaricomycotina</taxon>
        <taxon>Agaricomycetes</taxon>
        <taxon>Agaricomycetidae</taxon>
        <taxon>Agaricales</taxon>
        <taxon>Marasmiineae</taxon>
        <taxon>Physalacriaceae</taxon>
        <taxon>Desarmillaria</taxon>
    </lineage>
</organism>
<feature type="compositionally biased region" description="Basic and acidic residues" evidence="1">
    <location>
        <begin position="131"/>
        <end position="144"/>
    </location>
</feature>
<reference evidence="2" key="1">
    <citation type="submission" date="2023-06" db="EMBL/GenBank/DDBJ databases">
        <authorList>
            <consortium name="Lawrence Berkeley National Laboratory"/>
            <person name="Ahrendt S."/>
            <person name="Sahu N."/>
            <person name="Indic B."/>
            <person name="Wong-Bajracharya J."/>
            <person name="Merenyi Z."/>
            <person name="Ke H.-M."/>
            <person name="Monk M."/>
            <person name="Kocsube S."/>
            <person name="Drula E."/>
            <person name="Lipzen A."/>
            <person name="Balint B."/>
            <person name="Henrissat B."/>
            <person name="Andreopoulos B."/>
            <person name="Martin F.M."/>
            <person name="Harder C.B."/>
            <person name="Rigling D."/>
            <person name="Ford K.L."/>
            <person name="Foster G.D."/>
            <person name="Pangilinan J."/>
            <person name="Papanicolaou A."/>
            <person name="Barry K."/>
            <person name="LaButti K."/>
            <person name="Viragh M."/>
            <person name="Koriabine M."/>
            <person name="Yan M."/>
            <person name="Riley R."/>
            <person name="Champramary S."/>
            <person name="Plett K.L."/>
            <person name="Tsai I.J."/>
            <person name="Slot J."/>
            <person name="Sipos G."/>
            <person name="Plett J."/>
            <person name="Nagy L.G."/>
            <person name="Grigoriev I.V."/>
        </authorList>
    </citation>
    <scope>NUCLEOTIDE SEQUENCE</scope>
    <source>
        <strain evidence="2">CCBAS 213</strain>
    </source>
</reference>
<dbReference type="GeneID" id="85353709"/>
<accession>A0AA39JCX0</accession>
<comment type="caution">
    <text evidence="2">The sequence shown here is derived from an EMBL/GenBank/DDBJ whole genome shotgun (WGS) entry which is preliminary data.</text>
</comment>
<evidence type="ECO:0000313" key="2">
    <source>
        <dbReference type="EMBL" id="KAK0439722.1"/>
    </source>
</evidence>
<evidence type="ECO:0000256" key="1">
    <source>
        <dbReference type="SAM" id="MobiDB-lite"/>
    </source>
</evidence>